<reference evidence="4 5" key="1">
    <citation type="journal article" date="2021" name="ISME Commun">
        <title>Automated analysis of genomic sequences facilitates high-throughput and comprehensive description of bacteria.</title>
        <authorList>
            <person name="Hitch T.C.A."/>
        </authorList>
    </citation>
    <scope>NUCLEOTIDE SEQUENCE [LARGE SCALE GENOMIC DNA]</scope>
    <source>
        <strain evidence="4 5">Sanger_31</strain>
    </source>
</reference>
<organism evidence="4 5">
    <name type="scientific">Hominimerdicola aceti</name>
    <dbReference type="NCBI Taxonomy" id="2981726"/>
    <lineage>
        <taxon>Bacteria</taxon>
        <taxon>Bacillati</taxon>
        <taxon>Bacillota</taxon>
        <taxon>Clostridia</taxon>
        <taxon>Eubacteriales</taxon>
        <taxon>Oscillospiraceae</taxon>
        <taxon>Hominimerdicola</taxon>
    </lineage>
</organism>
<accession>A0AAE3IKH8</accession>
<dbReference type="EMBL" id="JAOQJZ010000017">
    <property type="protein sequence ID" value="MCU6706836.1"/>
    <property type="molecule type" value="Genomic_DNA"/>
</dbReference>
<sequence length="386" mass="42899">MKVVSPKSSSKIYIIFTVVTVLLAAFFLTSNRWMQSITYKSKSDNYNQTLTLNCYNIKITDASYHDNICEFVLKCRLSSSDTRATYPEIKTIRFDDDLTEYKFTVSEKYDDYSRKVTVKDPPSDFKIMRVVVRSALPDTKYADAYDEFGEKIPAHTEKGKGYIRTITIDRKDMQKSAIKIVPGNTESRTQTSTASSISSTTKPKTTTAQAVAVTTKATSQTTHNVSEKAAEESQTSTTTSTKHQVATAENNTRPQETRRYDEPAYAPEQTTGATHNEPAQTLAPSAKLTEQVTTTTTQPRVYSIKLATDFEYNDVQLKVGGRTQLRAEIEPDNAINKNVKWESNRPDIATVDSNGNVTAVSKGKAIITATTEEKGLKASCMITVSQ</sequence>
<comment type="caution">
    <text evidence="4">The sequence shown here is derived from an EMBL/GenBank/DDBJ whole genome shotgun (WGS) entry which is preliminary data.</text>
</comment>
<keyword evidence="2" id="KW-0472">Membrane</keyword>
<feature type="domain" description="BIG2" evidence="3">
    <location>
        <begin position="306"/>
        <end position="381"/>
    </location>
</feature>
<evidence type="ECO:0000313" key="4">
    <source>
        <dbReference type="EMBL" id="MCU6706836.1"/>
    </source>
</evidence>
<evidence type="ECO:0000259" key="3">
    <source>
        <dbReference type="SMART" id="SM00635"/>
    </source>
</evidence>
<dbReference type="InterPro" id="IPR008964">
    <property type="entry name" value="Invasin/intimin_cell_adhesion"/>
</dbReference>
<name>A0AAE3IKH8_9FIRM</name>
<keyword evidence="2" id="KW-0812">Transmembrane</keyword>
<dbReference type="Gene3D" id="2.60.40.1080">
    <property type="match status" value="1"/>
</dbReference>
<evidence type="ECO:0000313" key="5">
    <source>
        <dbReference type="Proteomes" id="UP001208131"/>
    </source>
</evidence>
<keyword evidence="5" id="KW-1185">Reference proteome</keyword>
<keyword evidence="2" id="KW-1133">Transmembrane helix</keyword>
<dbReference type="SMART" id="SM00635">
    <property type="entry name" value="BID_2"/>
    <property type="match status" value="1"/>
</dbReference>
<feature type="compositionally biased region" description="Polar residues" evidence="1">
    <location>
        <begin position="268"/>
        <end position="292"/>
    </location>
</feature>
<dbReference type="AlphaFoldDB" id="A0AAE3IKH8"/>
<gene>
    <name evidence="4" type="ORF">OCV57_13025</name>
</gene>
<protein>
    <submittedName>
        <fullName evidence="4">Ig-like domain-containing protein</fullName>
    </submittedName>
</protein>
<feature type="compositionally biased region" description="Low complexity" evidence="1">
    <location>
        <begin position="189"/>
        <end position="222"/>
    </location>
</feature>
<feature type="region of interest" description="Disordered" evidence="1">
    <location>
        <begin position="179"/>
        <end position="295"/>
    </location>
</feature>
<dbReference type="SUPFAM" id="SSF49373">
    <property type="entry name" value="Invasin/intimin cell-adhesion fragments"/>
    <property type="match status" value="1"/>
</dbReference>
<proteinExistence type="predicted"/>
<dbReference type="Proteomes" id="UP001208131">
    <property type="component" value="Unassembled WGS sequence"/>
</dbReference>
<feature type="compositionally biased region" description="Low complexity" evidence="1">
    <location>
        <begin position="232"/>
        <end position="248"/>
    </location>
</feature>
<dbReference type="Pfam" id="PF02368">
    <property type="entry name" value="Big_2"/>
    <property type="match status" value="1"/>
</dbReference>
<dbReference type="RefSeq" id="WP_267301908.1">
    <property type="nucleotide sequence ID" value="NZ_JAOQJZ010000017.1"/>
</dbReference>
<evidence type="ECO:0000256" key="2">
    <source>
        <dbReference type="SAM" id="Phobius"/>
    </source>
</evidence>
<feature type="transmembrane region" description="Helical" evidence="2">
    <location>
        <begin position="12"/>
        <end position="34"/>
    </location>
</feature>
<evidence type="ECO:0000256" key="1">
    <source>
        <dbReference type="SAM" id="MobiDB-lite"/>
    </source>
</evidence>
<dbReference type="InterPro" id="IPR003343">
    <property type="entry name" value="Big_2"/>
</dbReference>